<organism evidence="1 2">
    <name type="scientific">Escherichia coli O25b:H4</name>
    <dbReference type="NCBI Taxonomy" id="941280"/>
    <lineage>
        <taxon>Bacteria</taxon>
        <taxon>Pseudomonadati</taxon>
        <taxon>Pseudomonadota</taxon>
        <taxon>Gammaproteobacteria</taxon>
        <taxon>Enterobacterales</taxon>
        <taxon>Enterobacteriaceae</taxon>
        <taxon>Escherichia</taxon>
    </lineage>
</organism>
<reference evidence="1 2" key="1">
    <citation type="submission" date="2016-03" db="EMBL/GenBank/DDBJ databases">
        <title>Genome Sequence and Comparative Pathogenic Determinants of Uropathogenic Escherichia coli O25b:H4, a Clinical Isolate from Saudi Arabia.</title>
        <authorList>
            <person name="Alyamani E.A.J."/>
            <person name="Khiyami M.A."/>
            <person name="Booq R.Y."/>
            <person name="Bahwerth F.S."/>
            <person name="Vaisvil B."/>
            <person name="Schmitt D.P."/>
            <person name="Kapatral V."/>
        </authorList>
    </citation>
    <scope>NUCLEOTIDE SEQUENCE [LARGE SCALE GENOMIC DNA]</scope>
    <source>
        <strain evidence="1 2">O25b:H4</strain>
    </source>
</reference>
<evidence type="ECO:0000313" key="1">
    <source>
        <dbReference type="EMBL" id="ANK04210.1"/>
    </source>
</evidence>
<dbReference type="AlphaFoldDB" id="A0A192CE75"/>
<name>A0A192CE75_ECO25</name>
<sequence length="37" mass="4328">MMAGDEDVVLPFNYRYCLLFYLLCRMVLPVEYQPAPG</sequence>
<accession>A0A192CE75</accession>
<dbReference type="Proteomes" id="UP000183316">
    <property type="component" value="Chromosome"/>
</dbReference>
<proteinExistence type="predicted"/>
<dbReference type="EMBL" id="CP015085">
    <property type="protein sequence ID" value="ANK04210.1"/>
    <property type="molecule type" value="Genomic_DNA"/>
</dbReference>
<protein>
    <submittedName>
        <fullName evidence="1">Uncharacterized protein</fullName>
    </submittedName>
</protein>
<evidence type="ECO:0000313" key="2">
    <source>
        <dbReference type="Proteomes" id="UP000183316"/>
    </source>
</evidence>
<gene>
    <name evidence="1" type="ORF">WLH_02949</name>
</gene>